<dbReference type="CDD" id="cd01561">
    <property type="entry name" value="CBS_like"/>
    <property type="match status" value="1"/>
</dbReference>
<evidence type="ECO:0000256" key="9">
    <source>
        <dbReference type="ARBA" id="ARBA00023192"/>
    </source>
</evidence>
<feature type="binding site" evidence="11">
    <location>
        <position position="275"/>
    </location>
    <ligand>
        <name>pyridoxal 5'-phosphate</name>
        <dbReference type="ChEBI" id="CHEBI:597326"/>
    </ligand>
</feature>
<evidence type="ECO:0000313" key="16">
    <source>
        <dbReference type="Proteomes" id="UP000295210"/>
    </source>
</evidence>
<dbReference type="EMBL" id="SMGK01000004">
    <property type="protein sequence ID" value="TCK72101.1"/>
    <property type="molecule type" value="Genomic_DNA"/>
</dbReference>
<keyword evidence="9 13" id="KW-0198">Cysteine biosynthesis</keyword>
<dbReference type="PROSITE" id="PS00901">
    <property type="entry name" value="CYS_SYNTHASE"/>
    <property type="match status" value="1"/>
</dbReference>
<protein>
    <recommendedName>
        <fullName evidence="5 13">Cysteine synthase</fullName>
        <ecNumber evidence="4 13">2.5.1.47</ecNumber>
    </recommendedName>
</protein>
<keyword evidence="16" id="KW-1185">Reference proteome</keyword>
<feature type="modified residue" description="N6-(pyridoxal phosphate)lysine" evidence="12">
    <location>
        <position position="54"/>
    </location>
</feature>
<dbReference type="InterPro" id="IPR001926">
    <property type="entry name" value="TrpB-like_PALP"/>
</dbReference>
<dbReference type="NCBIfam" id="TIGR01136">
    <property type="entry name" value="cysKM"/>
    <property type="match status" value="1"/>
</dbReference>
<dbReference type="RefSeq" id="WP_131997676.1">
    <property type="nucleotide sequence ID" value="NZ_SMGK01000004.1"/>
</dbReference>
<evidence type="ECO:0000256" key="8">
    <source>
        <dbReference type="ARBA" id="ARBA00022898"/>
    </source>
</evidence>
<reference evidence="15 16" key="1">
    <citation type="submission" date="2019-03" db="EMBL/GenBank/DDBJ databases">
        <title>Genomic Encyclopedia of Type Strains, Phase IV (KMG-IV): sequencing the most valuable type-strain genomes for metagenomic binning, comparative biology and taxonomic classification.</title>
        <authorList>
            <person name="Goeker M."/>
        </authorList>
    </citation>
    <scope>NUCLEOTIDE SEQUENCE [LARGE SCALE GENOMIC DNA]</scope>
    <source>
        <strain evidence="15 16">DSM 103428</strain>
    </source>
</reference>
<evidence type="ECO:0000256" key="1">
    <source>
        <dbReference type="ARBA" id="ARBA00001933"/>
    </source>
</evidence>
<evidence type="ECO:0000256" key="10">
    <source>
        <dbReference type="ARBA" id="ARBA00047931"/>
    </source>
</evidence>
<evidence type="ECO:0000256" key="4">
    <source>
        <dbReference type="ARBA" id="ARBA00012681"/>
    </source>
</evidence>
<evidence type="ECO:0000256" key="11">
    <source>
        <dbReference type="PIRSR" id="PIRSR605856-50"/>
    </source>
</evidence>
<dbReference type="FunFam" id="3.40.50.1100:FF:000016">
    <property type="entry name" value="Cysteine synthase A"/>
    <property type="match status" value="1"/>
</dbReference>
<dbReference type="InterPro" id="IPR050214">
    <property type="entry name" value="Cys_Synth/Cystath_Beta-Synth"/>
</dbReference>
<dbReference type="FunFam" id="3.40.50.1100:FF:000118">
    <property type="entry name" value="Related to CYS4-cystathionine beta-synthase"/>
    <property type="match status" value="1"/>
</dbReference>
<evidence type="ECO:0000256" key="13">
    <source>
        <dbReference type="RuleBase" id="RU003985"/>
    </source>
</evidence>
<organism evidence="15 16">
    <name type="scientific">Acidipila rosea</name>
    <dbReference type="NCBI Taxonomy" id="768535"/>
    <lineage>
        <taxon>Bacteria</taxon>
        <taxon>Pseudomonadati</taxon>
        <taxon>Acidobacteriota</taxon>
        <taxon>Terriglobia</taxon>
        <taxon>Terriglobales</taxon>
        <taxon>Acidobacteriaceae</taxon>
        <taxon>Acidipila</taxon>
    </lineage>
</organism>
<dbReference type="InterPro" id="IPR005859">
    <property type="entry name" value="CysK"/>
</dbReference>
<name>A0A4V2PUX6_9BACT</name>
<evidence type="ECO:0000256" key="5">
    <source>
        <dbReference type="ARBA" id="ARBA00019371"/>
    </source>
</evidence>
<evidence type="ECO:0000313" key="15">
    <source>
        <dbReference type="EMBL" id="TCK72101.1"/>
    </source>
</evidence>
<keyword evidence="6 13" id="KW-0028">Amino-acid biosynthesis</keyword>
<dbReference type="InterPro" id="IPR001216">
    <property type="entry name" value="P-phosphate_BS"/>
</dbReference>
<feature type="binding site" evidence="11">
    <location>
        <begin position="188"/>
        <end position="192"/>
    </location>
    <ligand>
        <name>pyridoxal 5'-phosphate</name>
        <dbReference type="ChEBI" id="CHEBI:597326"/>
    </ligand>
</feature>
<evidence type="ECO:0000256" key="6">
    <source>
        <dbReference type="ARBA" id="ARBA00022605"/>
    </source>
</evidence>
<evidence type="ECO:0000256" key="2">
    <source>
        <dbReference type="ARBA" id="ARBA00004962"/>
    </source>
</evidence>
<comment type="caution">
    <text evidence="15">The sequence shown here is derived from an EMBL/GenBank/DDBJ whole genome shotgun (WGS) entry which is preliminary data.</text>
</comment>
<comment type="catalytic activity">
    <reaction evidence="10 13">
        <text>O-acetyl-L-serine + hydrogen sulfide = L-cysteine + acetate</text>
        <dbReference type="Rhea" id="RHEA:14829"/>
        <dbReference type="ChEBI" id="CHEBI:29919"/>
        <dbReference type="ChEBI" id="CHEBI:30089"/>
        <dbReference type="ChEBI" id="CHEBI:35235"/>
        <dbReference type="ChEBI" id="CHEBI:58340"/>
        <dbReference type="EC" id="2.5.1.47"/>
    </reaction>
</comment>
<evidence type="ECO:0000256" key="3">
    <source>
        <dbReference type="ARBA" id="ARBA00007103"/>
    </source>
</evidence>
<dbReference type="OrthoDB" id="9808024at2"/>
<feature type="binding site" evidence="11">
    <location>
        <position position="84"/>
    </location>
    <ligand>
        <name>pyridoxal 5'-phosphate</name>
        <dbReference type="ChEBI" id="CHEBI:597326"/>
    </ligand>
</feature>
<accession>A0A4V2PUX6</accession>
<comment type="cofactor">
    <cofactor evidence="1 11 13">
        <name>pyridoxal 5'-phosphate</name>
        <dbReference type="ChEBI" id="CHEBI:597326"/>
    </cofactor>
</comment>
<dbReference type="Gene3D" id="3.40.50.1100">
    <property type="match status" value="2"/>
</dbReference>
<keyword evidence="8 11" id="KW-0663">Pyridoxal phosphate</keyword>
<dbReference type="InterPro" id="IPR005856">
    <property type="entry name" value="Cys_synth"/>
</dbReference>
<comment type="pathway">
    <text evidence="2">Amino-acid biosynthesis; L-cysteine biosynthesis; L-cysteine from L-serine: step 2/2.</text>
</comment>
<evidence type="ECO:0000259" key="14">
    <source>
        <dbReference type="Pfam" id="PF00291"/>
    </source>
</evidence>
<dbReference type="Proteomes" id="UP000295210">
    <property type="component" value="Unassembled WGS sequence"/>
</dbReference>
<proteinExistence type="inferred from homology"/>
<dbReference type="InterPro" id="IPR036052">
    <property type="entry name" value="TrpB-like_PALP_sf"/>
</dbReference>
<keyword evidence="7 13" id="KW-0808">Transferase</keyword>
<dbReference type="AlphaFoldDB" id="A0A4V2PUX6"/>
<gene>
    <name evidence="15" type="ORF">C7378_2734</name>
</gene>
<feature type="domain" description="Tryptophan synthase beta chain-like PALP" evidence="14">
    <location>
        <begin position="17"/>
        <end position="302"/>
    </location>
</feature>
<dbReference type="EC" id="2.5.1.47" evidence="4 13"/>
<sequence length="317" mass="33765">MRIVENSIAPLRVAEDITELMGHTPMLHLRRVATPEMADVYAKLEFLNPGGSVKDRAALGIILDAERRGLLHPGSTIVEATAGNTGVGLALVGVNRGYKVLLFVPEGFAEEKCMLMRGFGATVVRTPEADGIRGAIRSALAVAKEDPNVFPSMQFDNQANPQFHHDTTAVEMWDQMEGRIDAFVSGVGTGGTFTGIARLLKEKDPSILTVAVETQGSVLEGGEPGPHKVEGIGVSFIPKTFDRSVTDEIVRVTDEDAFAMVKRLAAEEGVLAGSSAGAIVFAAIQIAQRLGPGKRVATIVPDSAERYLSKNIFDGGK</sequence>
<evidence type="ECO:0000256" key="7">
    <source>
        <dbReference type="ARBA" id="ARBA00022679"/>
    </source>
</evidence>
<dbReference type="PANTHER" id="PTHR10314">
    <property type="entry name" value="CYSTATHIONINE BETA-SYNTHASE"/>
    <property type="match status" value="1"/>
</dbReference>
<dbReference type="NCBIfam" id="TIGR01139">
    <property type="entry name" value="cysK"/>
    <property type="match status" value="1"/>
</dbReference>
<comment type="similarity">
    <text evidence="3 13">Belongs to the cysteine synthase/cystathionine beta-synthase family.</text>
</comment>
<evidence type="ECO:0000256" key="12">
    <source>
        <dbReference type="PIRSR" id="PIRSR605856-51"/>
    </source>
</evidence>
<dbReference type="Pfam" id="PF00291">
    <property type="entry name" value="PALP"/>
    <property type="match status" value="1"/>
</dbReference>
<dbReference type="GO" id="GO:0006535">
    <property type="term" value="P:cysteine biosynthetic process from serine"/>
    <property type="evidence" value="ECO:0007669"/>
    <property type="project" value="UniProtKB-UniRule"/>
</dbReference>
<dbReference type="GO" id="GO:0004124">
    <property type="term" value="F:cysteine synthase activity"/>
    <property type="evidence" value="ECO:0007669"/>
    <property type="project" value="UniProtKB-UniRule"/>
</dbReference>
<dbReference type="SUPFAM" id="SSF53686">
    <property type="entry name" value="Tryptophan synthase beta subunit-like PLP-dependent enzymes"/>
    <property type="match status" value="1"/>
</dbReference>